<dbReference type="Pfam" id="PF14765">
    <property type="entry name" value="PS-DH"/>
    <property type="match status" value="1"/>
</dbReference>
<evidence type="ECO:0000256" key="3">
    <source>
        <dbReference type="ARBA" id="ARBA00022553"/>
    </source>
</evidence>
<dbReference type="InterPro" id="IPR036291">
    <property type="entry name" value="NAD(P)-bd_dom_sf"/>
</dbReference>
<dbReference type="InterPro" id="IPR036736">
    <property type="entry name" value="ACP-like_sf"/>
</dbReference>
<dbReference type="Pfam" id="PF08659">
    <property type="entry name" value="KR"/>
    <property type="match status" value="1"/>
</dbReference>
<feature type="compositionally biased region" description="Basic and acidic residues" evidence="8">
    <location>
        <begin position="1437"/>
        <end position="1451"/>
    </location>
</feature>
<dbReference type="PROSITE" id="PS52004">
    <property type="entry name" value="KS3_2"/>
    <property type="match status" value="1"/>
</dbReference>
<dbReference type="InterPro" id="IPR013154">
    <property type="entry name" value="ADH-like_N"/>
</dbReference>
<dbReference type="SUPFAM" id="SSF53901">
    <property type="entry name" value="Thiolase-like"/>
    <property type="match status" value="1"/>
</dbReference>
<dbReference type="Pfam" id="PF08240">
    <property type="entry name" value="ADH_N"/>
    <property type="match status" value="1"/>
</dbReference>
<dbReference type="EMBL" id="JH126400">
    <property type="protein sequence ID" value="EGX94103.1"/>
    <property type="molecule type" value="Genomic_DNA"/>
</dbReference>
<dbReference type="Pfam" id="PF00698">
    <property type="entry name" value="Acyl_transf_1"/>
    <property type="match status" value="1"/>
</dbReference>
<dbReference type="Proteomes" id="UP000001610">
    <property type="component" value="Unassembled WGS sequence"/>
</dbReference>
<feature type="region of interest" description="C-terminal hotdog fold" evidence="7">
    <location>
        <begin position="1261"/>
        <end position="1418"/>
    </location>
</feature>
<dbReference type="InterPro" id="IPR016036">
    <property type="entry name" value="Malonyl_transacylase_ACP-bd"/>
</dbReference>
<evidence type="ECO:0000256" key="5">
    <source>
        <dbReference type="ARBA" id="ARBA00023002"/>
    </source>
</evidence>
<gene>
    <name evidence="12" type="ORF">CCM_02374</name>
</gene>
<dbReference type="FunFam" id="3.40.50.720:FF:000209">
    <property type="entry name" value="Polyketide synthase Pks12"/>
    <property type="match status" value="1"/>
</dbReference>
<dbReference type="SMART" id="SM00826">
    <property type="entry name" value="PKS_DH"/>
    <property type="match status" value="1"/>
</dbReference>
<feature type="compositionally biased region" description="Polar residues" evidence="8">
    <location>
        <begin position="1572"/>
        <end position="1597"/>
    </location>
</feature>
<feature type="active site" description="Proton acceptor; for dehydratase activity" evidence="7">
    <location>
        <position position="1131"/>
    </location>
</feature>
<reference evidence="12 13" key="1">
    <citation type="journal article" date="2011" name="Genome Biol.">
        <title>Genome sequence of the insect pathogenic fungus Cordyceps militaris, a valued traditional Chinese medicine.</title>
        <authorList>
            <person name="Zheng P."/>
            <person name="Xia Y."/>
            <person name="Xiao G."/>
            <person name="Xiong C."/>
            <person name="Hu X."/>
            <person name="Zhang S."/>
            <person name="Zheng H."/>
            <person name="Huang Y."/>
            <person name="Zhou Y."/>
            <person name="Wang S."/>
            <person name="Zhao G.P."/>
            <person name="Liu X."/>
            <person name="St Leger R.J."/>
            <person name="Wang C."/>
        </authorList>
    </citation>
    <scope>NUCLEOTIDE SEQUENCE [LARGE SCALE GENOMIC DNA]</scope>
    <source>
        <strain evidence="12 13">CM01</strain>
    </source>
</reference>
<dbReference type="InterPro" id="IPR032821">
    <property type="entry name" value="PKS_assoc"/>
</dbReference>
<proteinExistence type="predicted"/>
<dbReference type="SMART" id="SM00822">
    <property type="entry name" value="PKS_KR"/>
    <property type="match status" value="1"/>
</dbReference>
<dbReference type="eggNOG" id="KOG1202">
    <property type="taxonomic scope" value="Eukaryota"/>
</dbReference>
<evidence type="ECO:0000259" key="11">
    <source>
        <dbReference type="PROSITE" id="PS52019"/>
    </source>
</evidence>
<dbReference type="InterPro" id="IPR049551">
    <property type="entry name" value="PKS_DH_C"/>
</dbReference>
<dbReference type="Pfam" id="PF00109">
    <property type="entry name" value="ketoacyl-synt"/>
    <property type="match status" value="1"/>
</dbReference>
<sequence>MCVLCGAGCSRNPPAGAAAHQSTNQQHGSPNNTCPTAEPWFIALLFSSARATSTFGPCCGSQTANGWLACLLPSPSHLAPDDWPPVGKLGTEYSLTVAIDGTGHATLNFDYHRQPITRIQLRTCQELGEPGGQSLTTYAQLQLVSPVFTWRHIFALSADLLTPLTPPSTAPRDTSTMVHAWMETPTPLAIVGMACRTSGDVRTVDQFWTMLSRSRHGSGPIPKSRFNAEAYYHPNPQKRGTFNQVGGYFIDRDFSIFDAPFFNITKQEASSMDINQRQLLECTYEALENAGLPKGKISGEKMGVFIGTKRADYRTGSLQDLNQTEMFEATSGHSSIQAGRISYYFNLNGPSFSVDTACSSSLHAMHAAVQSIRSGDCSSAIVAASNLYMNPGDLIQMSMLGLFTPTGKTYAFDHRGNSGFACGEGVGCVIIKPLDQAIRDNDKIRSIIVNTGINQDGKTVGLTSPSAKQQENLMREVYARANISPNDVAFVEAHGTGTKVGDPLEATAIHKFFGQGRTKRSPLYLGSVKTNIGHLENASGLLSVIKSTLMLERNFILPNCNFEKANPAIPLDEWNIKVPTTIRPWPKGKRFISINNFGFGGSNAHVVLEKAPLSQVAKDLAIEANDNQVVPRLFVMSGNDEGAAKRNAAAIGIYTEQHPEVFQKRIIRDMAYTLGERRTHHNYRLAFTCGSFDELVSTLNSEAVIPTVATTDPLKLAFVFTGQGAQWPQMGKQLLNTHPIFAETVKTASDYLESIGADFSLLEELVRDKSESIVGLAHISQPICTAIQLGLVELLKTWNIKPSMVIGHSSGEMGAAYAAGAITLQEAMAAAYYRGHYAAQMKQRNPDLHGAMLAVGAGPAEVKGIIKSMGLTGVTVACENSPNSITASGDEADVDHLAAELEQRSMFNRKLRVEMAYHSSHMKLVADDYLSAIRTMEPVPTEGVEFYSSLLGARLDNTAALGADYWVDNLTNPVRFSSAFAELYQIGKPDAIVELGPHAALEGPIKQILKSISPQAAASVKYFSALMRNQEATTTAVKLAGNLWSRGHPIDFSAVNLTPPGQERPSLISDMVPYSWSQHQYWAESRAGKSCRLKPFPRHDLLGILDDFCNEDEPTWKSVITTDDIPWMKDHRMQGLPTFPLSGYITMATEAASQRAQLRGIAVEDVASFRMREIKVTKALLLDDNSTYDLRFSLKSYAEGLGAYSDEWDSFHISSWTQSRGWLEHCRGLVGIQKKSSANLIRPLTYDSAVKRREYIESSDATNVDVERFYSELEAKGAGYSGSFDSKEAGSLRVFNNVASCSIALKDTAQCMPHQFETKSIVPSTFLDTVFQAVFLNLGAGRGDMPHLFMPAAVNELEITPESPNSVGDVVQVVTKCPETNPAGAADFYVDVWKQSPTAPVISVRGLLMNPLYGDVFEGQAPRSLCYNVKWEPLSEQKAKDSAPEANEHSNGHSNGHVNGEVNGHANGHANGVANGHTKDHDNGMSNGHANGDANGITNGVTNGVTNDLANGHTKGHTNGDANGIANGHTNGHANGDANGIANGHTTGHTNGLSNGHTNGHANGDANGIANGHTNGHANGHTNGHTNDLANGHTNGHVNGIANGHANGHTNGVTNGIANDDANGVIDGYANVHAYPNRVDLSETPITIICDAGATPLASALADLIELQTGGQMPNITTLADVEISSATRYICLNEVERPVLHNMDDATFTRIQKLLLDCSSMLWVGTGAYHVATTPLNNLAQGMMRTIRSESSKIAGTLDLHPRSTLQPVDQAQLIITAMKTTLETPEDDAPVDFEFAEKDGKLFVPRVYNQNDVDLELFRATQPSRPYAQNFSQPGRRLKLTVGTYGALDSLYWKDEAEYVLGEDEIEIKVAATGMNFKDVVIAMGQLASPYLGVECAGTVSRIGSNVTSLNVGDRVCAMTHGLIPEGIDFATSASIPVVYCTAYYGLIDLARLEPGEKILIHAASGGVGQAAIQLAQMIGAEIFATVGSLDKKQHLIEEYGIAEDHIFYSRDTSFGPALRDATGGKGVDVVINSLAGDLLRATWSCLAPFGRFIEIGKRDINSNTRLEMAKFEWNCTFSSVDLTKVADFRPKIMGRVFRDVMELLGKKTIKPISPITTVNIGEVESALRKLQSGKTTGKVIVSHELDGKINATHPEPNANLLKADATYIIIGGTGGLGRSMSKRMVQRGARNIVLLSRSGNMTPELEKLSADCELSGAKIHVMACDVADQAKVNELIAQLQGSLPPILGVIHAAMVLRDTLFENMRFEDYEAVIRSKVSGGWNFHNALIGAPVDFFIVLSSVSGIVGNRGQAAYAAANTFLDALTVHRRQLGLASTSLNLTAVEGVGYLAENSAKQTEVLKNLSGSTMGESEVLALVEASIDGKIGTFSNDQAITGLDLSDASNFPYYAADARFKPLRDAALAASAAAGRGDSAANIPIGKKLGKATTEDEAIELVTTGLREKLGAILMLHPDLMVARQATTTITAFGLDSLNAIELRNWIGKELQAHLQVLELLTSGTMADLASQILRKSRIQGVWTEEKNA</sequence>
<evidence type="ECO:0000259" key="10">
    <source>
        <dbReference type="PROSITE" id="PS52004"/>
    </source>
</evidence>
<dbReference type="PROSITE" id="PS52019">
    <property type="entry name" value="PKS_MFAS_DH"/>
    <property type="match status" value="1"/>
</dbReference>
<dbReference type="Gene3D" id="1.10.1200.10">
    <property type="entry name" value="ACP-like"/>
    <property type="match status" value="1"/>
</dbReference>
<evidence type="ECO:0000256" key="1">
    <source>
        <dbReference type="ARBA" id="ARBA00005179"/>
    </source>
</evidence>
<dbReference type="Gene3D" id="3.40.50.720">
    <property type="entry name" value="NAD(P)-binding Rossmann-like Domain"/>
    <property type="match status" value="2"/>
</dbReference>
<evidence type="ECO:0000256" key="2">
    <source>
        <dbReference type="ARBA" id="ARBA00022450"/>
    </source>
</evidence>
<dbReference type="SMART" id="SM00825">
    <property type="entry name" value="PKS_KS"/>
    <property type="match status" value="1"/>
</dbReference>
<dbReference type="InterPro" id="IPR014031">
    <property type="entry name" value="Ketoacyl_synth_C"/>
</dbReference>
<evidence type="ECO:0000256" key="4">
    <source>
        <dbReference type="ARBA" id="ARBA00022679"/>
    </source>
</evidence>
<dbReference type="GeneID" id="18164401"/>
<dbReference type="InterPro" id="IPR016035">
    <property type="entry name" value="Acyl_Trfase/lysoPLipase"/>
</dbReference>
<dbReference type="InterPro" id="IPR049552">
    <property type="entry name" value="PKS_DH_N"/>
</dbReference>
<dbReference type="Pfam" id="PF23114">
    <property type="entry name" value="NAD-bd_HRPKS_sdrA"/>
    <property type="match status" value="1"/>
</dbReference>
<dbReference type="InterPro" id="IPR050091">
    <property type="entry name" value="PKS_NRPS_Biosynth_Enz"/>
</dbReference>
<dbReference type="SMART" id="SM00827">
    <property type="entry name" value="PKS_AT"/>
    <property type="match status" value="1"/>
</dbReference>
<dbReference type="SUPFAM" id="SSF55048">
    <property type="entry name" value="Probable ACP-binding domain of malonyl-CoA ACP transacylase"/>
    <property type="match status" value="1"/>
</dbReference>
<keyword evidence="3" id="KW-0597">Phosphoprotein</keyword>
<dbReference type="Gene3D" id="3.30.70.3290">
    <property type="match status" value="1"/>
</dbReference>
<dbReference type="PROSITE" id="PS00012">
    <property type="entry name" value="PHOSPHOPANTETHEINE"/>
    <property type="match status" value="1"/>
</dbReference>
<dbReference type="Gene3D" id="3.40.47.10">
    <property type="match status" value="1"/>
</dbReference>
<dbReference type="STRING" id="983644.G3J9C4"/>
<dbReference type="Pfam" id="PF00550">
    <property type="entry name" value="PP-binding"/>
    <property type="match status" value="1"/>
</dbReference>
<dbReference type="SUPFAM" id="SSF51735">
    <property type="entry name" value="NAD(P)-binding Rossmann-fold domains"/>
    <property type="match status" value="2"/>
</dbReference>
<feature type="region of interest" description="N-terminal hotdog fold" evidence="7">
    <location>
        <begin position="1099"/>
        <end position="1237"/>
    </location>
</feature>
<keyword evidence="6" id="KW-0511">Multifunctional enzyme</keyword>
<evidence type="ECO:0000259" key="9">
    <source>
        <dbReference type="PROSITE" id="PS50075"/>
    </source>
</evidence>
<dbReference type="SMART" id="SM00823">
    <property type="entry name" value="PKS_PP"/>
    <property type="match status" value="1"/>
</dbReference>
<dbReference type="SUPFAM" id="SSF50129">
    <property type="entry name" value="GroES-like"/>
    <property type="match status" value="1"/>
</dbReference>
<dbReference type="GO" id="GO:0006633">
    <property type="term" value="P:fatty acid biosynthetic process"/>
    <property type="evidence" value="ECO:0007669"/>
    <property type="project" value="InterPro"/>
</dbReference>
<dbReference type="GO" id="GO:0004315">
    <property type="term" value="F:3-oxoacyl-[acyl-carrier-protein] synthase activity"/>
    <property type="evidence" value="ECO:0007669"/>
    <property type="project" value="InterPro"/>
</dbReference>
<evidence type="ECO:0000313" key="13">
    <source>
        <dbReference type="Proteomes" id="UP000001610"/>
    </source>
</evidence>
<keyword evidence="4" id="KW-0808">Transferase</keyword>
<dbReference type="InterPro" id="IPR049900">
    <property type="entry name" value="PKS_mFAS_DH"/>
</dbReference>
<dbReference type="SUPFAM" id="SSF47336">
    <property type="entry name" value="ACP-like"/>
    <property type="match status" value="1"/>
</dbReference>
<feature type="compositionally biased region" description="Polar residues" evidence="8">
    <location>
        <begin position="1544"/>
        <end position="1561"/>
    </location>
</feature>
<name>G3J9C4_CORMM</name>
<dbReference type="InterPro" id="IPR042104">
    <property type="entry name" value="PKS_dehydratase_sf"/>
</dbReference>
<evidence type="ECO:0000256" key="6">
    <source>
        <dbReference type="ARBA" id="ARBA00023268"/>
    </source>
</evidence>
<evidence type="ECO:0000256" key="8">
    <source>
        <dbReference type="SAM" id="MobiDB-lite"/>
    </source>
</evidence>
<dbReference type="PANTHER" id="PTHR43775:SF13">
    <property type="entry name" value="POLYKETIDE SYNTHASE 1"/>
    <property type="match status" value="1"/>
</dbReference>
<dbReference type="OMA" id="ALDSLYW"/>
<organism evidence="12 13">
    <name type="scientific">Cordyceps militaris (strain CM01)</name>
    <name type="common">Caterpillar fungus</name>
    <dbReference type="NCBI Taxonomy" id="983644"/>
    <lineage>
        <taxon>Eukaryota</taxon>
        <taxon>Fungi</taxon>
        <taxon>Dikarya</taxon>
        <taxon>Ascomycota</taxon>
        <taxon>Pezizomycotina</taxon>
        <taxon>Sordariomycetes</taxon>
        <taxon>Hypocreomycetidae</taxon>
        <taxon>Hypocreales</taxon>
        <taxon>Cordycipitaceae</taxon>
        <taxon>Cordyceps</taxon>
    </lineage>
</organism>
<feature type="compositionally biased region" description="Polar residues" evidence="8">
    <location>
        <begin position="1496"/>
        <end position="1509"/>
    </location>
</feature>
<dbReference type="InterPro" id="IPR020843">
    <property type="entry name" value="ER"/>
</dbReference>
<dbReference type="OrthoDB" id="329835at2759"/>
<feature type="domain" description="Carrier" evidence="9">
    <location>
        <begin position="2453"/>
        <end position="2533"/>
    </location>
</feature>
<dbReference type="GO" id="GO:1901336">
    <property type="term" value="P:lactone biosynthetic process"/>
    <property type="evidence" value="ECO:0007669"/>
    <property type="project" value="UniProtKB-ARBA"/>
</dbReference>
<dbReference type="PROSITE" id="PS00606">
    <property type="entry name" value="KS3_1"/>
    <property type="match status" value="1"/>
</dbReference>
<dbReference type="GO" id="GO:0031177">
    <property type="term" value="F:phosphopantetheine binding"/>
    <property type="evidence" value="ECO:0007669"/>
    <property type="project" value="InterPro"/>
</dbReference>
<dbReference type="InParanoid" id="G3J9C4"/>
<accession>G3J9C4</accession>
<dbReference type="CDD" id="cd05195">
    <property type="entry name" value="enoyl_red"/>
    <property type="match status" value="1"/>
</dbReference>
<dbReference type="Gene3D" id="3.90.180.10">
    <property type="entry name" value="Medium-chain alcohol dehydrogenases, catalytic domain"/>
    <property type="match status" value="1"/>
</dbReference>
<evidence type="ECO:0000256" key="7">
    <source>
        <dbReference type="PROSITE-ProRule" id="PRU01363"/>
    </source>
</evidence>
<dbReference type="InterPro" id="IPR016039">
    <property type="entry name" value="Thiolase-like"/>
</dbReference>
<keyword evidence="13" id="KW-1185">Reference proteome</keyword>
<dbReference type="InterPro" id="IPR014030">
    <property type="entry name" value="Ketoacyl_synth_N"/>
</dbReference>
<dbReference type="InterPro" id="IPR011032">
    <property type="entry name" value="GroES-like_sf"/>
</dbReference>
<dbReference type="GO" id="GO:0004312">
    <property type="term" value="F:fatty acid synthase activity"/>
    <property type="evidence" value="ECO:0007669"/>
    <property type="project" value="TreeGrafter"/>
</dbReference>
<dbReference type="Gene3D" id="3.10.129.110">
    <property type="entry name" value="Polyketide synthase dehydratase"/>
    <property type="match status" value="1"/>
</dbReference>
<feature type="region of interest" description="Disordered" evidence="8">
    <location>
        <begin position="1437"/>
        <end position="1607"/>
    </location>
</feature>
<dbReference type="CDD" id="cd00833">
    <property type="entry name" value="PKS"/>
    <property type="match status" value="1"/>
</dbReference>
<dbReference type="HOGENOM" id="CLU_000022_31_0_1"/>
<dbReference type="Gene3D" id="3.40.366.10">
    <property type="entry name" value="Malonyl-Coenzyme A Acyl Carrier Protein, domain 2"/>
    <property type="match status" value="1"/>
</dbReference>
<dbReference type="InterPro" id="IPR020807">
    <property type="entry name" value="PKS_DH"/>
</dbReference>
<protein>
    <submittedName>
        <fullName evidence="12">Polyketide synthase, putative</fullName>
    </submittedName>
</protein>
<dbReference type="KEGG" id="cmt:CCM_02374"/>
<dbReference type="Pfam" id="PF02801">
    <property type="entry name" value="Ketoacyl-synt_C"/>
    <property type="match status" value="1"/>
</dbReference>
<dbReference type="InterPro" id="IPR014043">
    <property type="entry name" value="Acyl_transferase_dom"/>
</dbReference>
<dbReference type="Pfam" id="PF13602">
    <property type="entry name" value="ADH_zinc_N_2"/>
    <property type="match status" value="1"/>
</dbReference>
<dbReference type="Pfam" id="PF21089">
    <property type="entry name" value="PKS_DH_N"/>
    <property type="match status" value="1"/>
</dbReference>
<dbReference type="PROSITE" id="PS50075">
    <property type="entry name" value="CARRIER"/>
    <property type="match status" value="1"/>
</dbReference>
<feature type="domain" description="Ketosynthase family 3 (KS3)" evidence="10">
    <location>
        <begin position="185"/>
        <end position="610"/>
    </location>
</feature>
<dbReference type="VEuPathDB" id="FungiDB:CCM_02374"/>
<dbReference type="SMART" id="SM00829">
    <property type="entry name" value="PKS_ER"/>
    <property type="match status" value="1"/>
</dbReference>
<dbReference type="InterPro" id="IPR013968">
    <property type="entry name" value="PKS_KR"/>
</dbReference>
<dbReference type="PANTHER" id="PTHR43775">
    <property type="entry name" value="FATTY ACID SYNTHASE"/>
    <property type="match status" value="1"/>
</dbReference>
<keyword evidence="2" id="KW-0596">Phosphopantetheine</keyword>
<dbReference type="GO" id="GO:0030639">
    <property type="term" value="P:polyketide biosynthetic process"/>
    <property type="evidence" value="ECO:0007669"/>
    <property type="project" value="UniProtKB-ARBA"/>
</dbReference>
<dbReference type="InterPro" id="IPR018201">
    <property type="entry name" value="Ketoacyl_synth_AS"/>
</dbReference>
<dbReference type="InterPro" id="IPR006162">
    <property type="entry name" value="Ppantetheine_attach_site"/>
</dbReference>
<dbReference type="InterPro" id="IPR056501">
    <property type="entry name" value="NAD-bd_HRPKS_sdrA"/>
</dbReference>
<dbReference type="GO" id="GO:0016491">
    <property type="term" value="F:oxidoreductase activity"/>
    <property type="evidence" value="ECO:0007669"/>
    <property type="project" value="UniProtKB-KW"/>
</dbReference>
<dbReference type="InterPro" id="IPR020841">
    <property type="entry name" value="PKS_Beta-ketoAc_synthase_dom"/>
</dbReference>
<feature type="active site" description="Proton donor; for dehydratase activity" evidence="7">
    <location>
        <position position="1328"/>
    </location>
</feature>
<evidence type="ECO:0000313" key="12">
    <source>
        <dbReference type="EMBL" id="EGX94103.1"/>
    </source>
</evidence>
<dbReference type="RefSeq" id="XP_006667589.1">
    <property type="nucleotide sequence ID" value="XM_006667526.1"/>
</dbReference>
<dbReference type="Pfam" id="PF16197">
    <property type="entry name" value="KAsynt_C_assoc"/>
    <property type="match status" value="1"/>
</dbReference>
<dbReference type="SUPFAM" id="SSF52151">
    <property type="entry name" value="FabD/lysophospholipase-like"/>
    <property type="match status" value="1"/>
</dbReference>
<dbReference type="InterPro" id="IPR001227">
    <property type="entry name" value="Ac_transferase_dom_sf"/>
</dbReference>
<dbReference type="InterPro" id="IPR057326">
    <property type="entry name" value="KR_dom"/>
</dbReference>
<feature type="domain" description="PKS/mFAS DH" evidence="11">
    <location>
        <begin position="1099"/>
        <end position="1418"/>
    </location>
</feature>
<comment type="pathway">
    <text evidence="1">Secondary metabolite biosynthesis.</text>
</comment>
<dbReference type="InterPro" id="IPR009081">
    <property type="entry name" value="PP-bd_ACP"/>
</dbReference>
<keyword evidence="5" id="KW-0560">Oxidoreductase</keyword>
<dbReference type="InterPro" id="IPR020806">
    <property type="entry name" value="PKS_PP-bd"/>
</dbReference>